<evidence type="ECO:0000313" key="1">
    <source>
        <dbReference type="EMBL" id="KAL3287666.1"/>
    </source>
</evidence>
<comment type="caution">
    <text evidence="1">The sequence shown here is derived from an EMBL/GenBank/DDBJ whole genome shotgun (WGS) entry which is preliminary data.</text>
</comment>
<organism evidence="1 2">
    <name type="scientific">Cryptolaemus montrouzieri</name>
    <dbReference type="NCBI Taxonomy" id="559131"/>
    <lineage>
        <taxon>Eukaryota</taxon>
        <taxon>Metazoa</taxon>
        <taxon>Ecdysozoa</taxon>
        <taxon>Arthropoda</taxon>
        <taxon>Hexapoda</taxon>
        <taxon>Insecta</taxon>
        <taxon>Pterygota</taxon>
        <taxon>Neoptera</taxon>
        <taxon>Endopterygota</taxon>
        <taxon>Coleoptera</taxon>
        <taxon>Polyphaga</taxon>
        <taxon>Cucujiformia</taxon>
        <taxon>Coccinelloidea</taxon>
        <taxon>Coccinellidae</taxon>
        <taxon>Scymninae</taxon>
        <taxon>Scymnini</taxon>
        <taxon>Cryptolaemus</taxon>
    </lineage>
</organism>
<gene>
    <name evidence="1" type="ORF">HHI36_002133</name>
</gene>
<evidence type="ECO:0000313" key="2">
    <source>
        <dbReference type="Proteomes" id="UP001516400"/>
    </source>
</evidence>
<reference evidence="1 2" key="1">
    <citation type="journal article" date="2021" name="BMC Biol.">
        <title>Horizontally acquired antibacterial genes associated with adaptive radiation of ladybird beetles.</title>
        <authorList>
            <person name="Li H.S."/>
            <person name="Tang X.F."/>
            <person name="Huang Y.H."/>
            <person name="Xu Z.Y."/>
            <person name="Chen M.L."/>
            <person name="Du X.Y."/>
            <person name="Qiu B.Y."/>
            <person name="Chen P.T."/>
            <person name="Zhang W."/>
            <person name="Slipinski A."/>
            <person name="Escalona H.E."/>
            <person name="Waterhouse R.M."/>
            <person name="Zwick A."/>
            <person name="Pang H."/>
        </authorList>
    </citation>
    <scope>NUCLEOTIDE SEQUENCE [LARGE SCALE GENOMIC DNA]</scope>
    <source>
        <strain evidence="1">SYSU2018</strain>
    </source>
</reference>
<dbReference type="AlphaFoldDB" id="A0ABD2PAB8"/>
<name>A0ABD2PAB8_9CUCU</name>
<accession>A0ABD2PAB8</accession>
<sequence length="73" mass="8565">MEVHKPTEYFTSTQDVRGQLFLETQKQLFGGRTLKYNVVDPLQRAQKKVGVLSLKHQYYAPFQQVLASDLFRF</sequence>
<proteinExistence type="predicted"/>
<dbReference type="EMBL" id="JABFTP020000185">
    <property type="protein sequence ID" value="KAL3287666.1"/>
    <property type="molecule type" value="Genomic_DNA"/>
</dbReference>
<dbReference type="Proteomes" id="UP001516400">
    <property type="component" value="Unassembled WGS sequence"/>
</dbReference>
<keyword evidence="2" id="KW-1185">Reference proteome</keyword>
<protein>
    <submittedName>
        <fullName evidence="1">Uncharacterized protein</fullName>
    </submittedName>
</protein>